<evidence type="ECO:0000256" key="3">
    <source>
        <dbReference type="ARBA" id="ARBA00023163"/>
    </source>
</evidence>
<evidence type="ECO:0000256" key="1">
    <source>
        <dbReference type="ARBA" id="ARBA00023015"/>
    </source>
</evidence>
<evidence type="ECO:0000313" key="5">
    <source>
        <dbReference type="EMBL" id="MCE5171596.1"/>
    </source>
</evidence>
<dbReference type="PROSITE" id="PS00041">
    <property type="entry name" value="HTH_ARAC_FAMILY_1"/>
    <property type="match status" value="1"/>
</dbReference>
<dbReference type="SUPFAM" id="SSF46689">
    <property type="entry name" value="Homeodomain-like"/>
    <property type="match status" value="2"/>
</dbReference>
<dbReference type="PANTHER" id="PTHR47893">
    <property type="entry name" value="REGULATORY PROTEIN PCHR"/>
    <property type="match status" value="1"/>
</dbReference>
<dbReference type="Pfam" id="PF12833">
    <property type="entry name" value="HTH_18"/>
    <property type="match status" value="1"/>
</dbReference>
<accession>A0ABS8YIH5</accession>
<gene>
    <name evidence="5" type="ORF">LQV63_20115</name>
</gene>
<name>A0ABS8YIH5_9BACL</name>
<keyword evidence="6" id="KW-1185">Reference proteome</keyword>
<comment type="caution">
    <text evidence="5">The sequence shown here is derived from an EMBL/GenBank/DDBJ whole genome shotgun (WGS) entry which is preliminary data.</text>
</comment>
<dbReference type="SMART" id="SM00342">
    <property type="entry name" value="HTH_ARAC"/>
    <property type="match status" value="1"/>
</dbReference>
<organism evidence="5 6">
    <name type="scientific">Paenibacillus profundus</name>
    <dbReference type="NCBI Taxonomy" id="1173085"/>
    <lineage>
        <taxon>Bacteria</taxon>
        <taxon>Bacillati</taxon>
        <taxon>Bacillota</taxon>
        <taxon>Bacilli</taxon>
        <taxon>Bacillales</taxon>
        <taxon>Paenibacillaceae</taxon>
        <taxon>Paenibacillus</taxon>
    </lineage>
</organism>
<evidence type="ECO:0000259" key="4">
    <source>
        <dbReference type="PROSITE" id="PS01124"/>
    </source>
</evidence>
<dbReference type="PANTHER" id="PTHR47893:SF1">
    <property type="entry name" value="REGULATORY PROTEIN PCHR"/>
    <property type="match status" value="1"/>
</dbReference>
<keyword evidence="3" id="KW-0804">Transcription</keyword>
<keyword evidence="2" id="KW-0238">DNA-binding</keyword>
<proteinExistence type="predicted"/>
<reference evidence="5 6" key="1">
    <citation type="submission" date="2021-11" db="EMBL/GenBank/DDBJ databases">
        <title>Draft genome sequence of Paenibacillus profundus YoMME, a new Gram-positive bacteria with exoelectrogenic properties.</title>
        <authorList>
            <person name="Hubenova Y."/>
            <person name="Hubenova E."/>
            <person name="Manasiev Y."/>
            <person name="Peykov S."/>
            <person name="Mitov M."/>
        </authorList>
    </citation>
    <scope>NUCLEOTIDE SEQUENCE [LARGE SCALE GENOMIC DNA]</scope>
    <source>
        <strain evidence="5 6">YoMME</strain>
    </source>
</reference>
<evidence type="ECO:0000256" key="2">
    <source>
        <dbReference type="ARBA" id="ARBA00023125"/>
    </source>
</evidence>
<protein>
    <submittedName>
        <fullName evidence="5">AraC family transcriptional regulator</fullName>
    </submittedName>
</protein>
<dbReference type="Proteomes" id="UP001199916">
    <property type="component" value="Unassembled WGS sequence"/>
</dbReference>
<dbReference type="InterPro" id="IPR018060">
    <property type="entry name" value="HTH_AraC"/>
</dbReference>
<dbReference type="EMBL" id="JAJNBZ010000019">
    <property type="protein sequence ID" value="MCE5171596.1"/>
    <property type="molecule type" value="Genomic_DNA"/>
</dbReference>
<evidence type="ECO:0000313" key="6">
    <source>
        <dbReference type="Proteomes" id="UP001199916"/>
    </source>
</evidence>
<dbReference type="PROSITE" id="PS01124">
    <property type="entry name" value="HTH_ARAC_FAMILY_2"/>
    <property type="match status" value="1"/>
</dbReference>
<keyword evidence="1" id="KW-0805">Transcription regulation</keyword>
<sequence length="322" mass="36808">MNTTDFHYNFNTFFDELALQRQHAGRTEHLPFHSRIGEGMIRRFVPRFDMEVVISDYRLHRDRAISLPSGTAMVELSYCLQGTRRTHLAGTWHETASDSCTLQFVNDVDARFEMNGDEDYVMLGIGIPVPTFHHFMEEGNGRRSISFEQILGGGAFRMFQETIEPSASVIVKQIIQSANTANTRNLELECKVLELLSLAFRSFLFEGRVESSKLSRTDVERIKQARDIMLENMSEPPSLIELSRMIGMNDYKLKVGFKEMYGTTVFAYLRGKRLEKACLLLQQGDVNVNEASCAVGYSNPSYFAEAFREKYGINPGELARRY</sequence>
<dbReference type="InterPro" id="IPR053142">
    <property type="entry name" value="PchR_regulatory_protein"/>
</dbReference>
<dbReference type="InterPro" id="IPR018062">
    <property type="entry name" value="HTH_AraC-typ_CS"/>
</dbReference>
<dbReference type="RefSeq" id="WP_233698019.1">
    <property type="nucleotide sequence ID" value="NZ_JAJNBZ010000019.1"/>
</dbReference>
<feature type="domain" description="HTH araC/xylS-type" evidence="4">
    <location>
        <begin position="223"/>
        <end position="321"/>
    </location>
</feature>
<dbReference type="InterPro" id="IPR009057">
    <property type="entry name" value="Homeodomain-like_sf"/>
</dbReference>
<dbReference type="Gene3D" id="1.10.10.60">
    <property type="entry name" value="Homeodomain-like"/>
    <property type="match status" value="2"/>
</dbReference>